<dbReference type="PANTHER" id="PTHR47972">
    <property type="entry name" value="KINESIN-LIKE PROTEIN KLP-3"/>
    <property type="match status" value="1"/>
</dbReference>
<comment type="similarity">
    <text evidence="4">Belongs to the TRAFAC class myosin-kinesin ATPase superfamily. Kinesin family.</text>
</comment>
<evidence type="ECO:0000256" key="4">
    <source>
        <dbReference type="PROSITE-ProRule" id="PRU00283"/>
    </source>
</evidence>
<dbReference type="PANTHER" id="PTHR47972:SF2">
    <property type="entry name" value="KINESIN-LIKE PROTEIN KIN-14S"/>
    <property type="match status" value="1"/>
</dbReference>
<feature type="non-terminal residue" evidence="6">
    <location>
        <position position="1"/>
    </location>
</feature>
<dbReference type="GO" id="GO:0015630">
    <property type="term" value="C:microtubule cytoskeleton"/>
    <property type="evidence" value="ECO:0007669"/>
    <property type="project" value="TreeGrafter"/>
</dbReference>
<keyword evidence="3" id="KW-0505">Motor protein</keyword>
<keyword evidence="2" id="KW-0067">ATP-binding</keyword>
<dbReference type="InterPro" id="IPR027417">
    <property type="entry name" value="P-loop_NTPase"/>
</dbReference>
<dbReference type="Gene3D" id="3.40.850.10">
    <property type="entry name" value="Kinesin motor domain"/>
    <property type="match status" value="1"/>
</dbReference>
<dbReference type="InterPro" id="IPR027640">
    <property type="entry name" value="Kinesin-like_fam"/>
</dbReference>
<dbReference type="AlphaFoldDB" id="A0A699IZC8"/>
<gene>
    <name evidence="6" type="ORF">Tci_570825</name>
</gene>
<dbReference type="Pfam" id="PF00225">
    <property type="entry name" value="Kinesin"/>
    <property type="match status" value="1"/>
</dbReference>
<keyword evidence="1" id="KW-0547">Nucleotide-binding</keyword>
<comment type="caution">
    <text evidence="4">Lacks conserved residue(s) required for the propagation of feature annotation.</text>
</comment>
<reference evidence="6" key="1">
    <citation type="journal article" date="2019" name="Sci. Rep.">
        <title>Draft genome of Tanacetum cinerariifolium, the natural source of mosquito coil.</title>
        <authorList>
            <person name="Yamashiro T."/>
            <person name="Shiraishi A."/>
            <person name="Satake H."/>
            <person name="Nakayama K."/>
        </authorList>
    </citation>
    <scope>NUCLEOTIDE SEQUENCE</scope>
</reference>
<protein>
    <submittedName>
        <fullName evidence="6">Kinesin-like protein KIN-14S</fullName>
    </submittedName>
</protein>
<evidence type="ECO:0000256" key="3">
    <source>
        <dbReference type="ARBA" id="ARBA00023175"/>
    </source>
</evidence>
<organism evidence="6">
    <name type="scientific">Tanacetum cinerariifolium</name>
    <name type="common">Dalmatian daisy</name>
    <name type="synonym">Chrysanthemum cinerariifolium</name>
    <dbReference type="NCBI Taxonomy" id="118510"/>
    <lineage>
        <taxon>Eukaryota</taxon>
        <taxon>Viridiplantae</taxon>
        <taxon>Streptophyta</taxon>
        <taxon>Embryophyta</taxon>
        <taxon>Tracheophyta</taxon>
        <taxon>Spermatophyta</taxon>
        <taxon>Magnoliopsida</taxon>
        <taxon>eudicotyledons</taxon>
        <taxon>Gunneridae</taxon>
        <taxon>Pentapetalae</taxon>
        <taxon>asterids</taxon>
        <taxon>campanulids</taxon>
        <taxon>Asterales</taxon>
        <taxon>Asteraceae</taxon>
        <taxon>Asteroideae</taxon>
        <taxon>Anthemideae</taxon>
        <taxon>Anthemidinae</taxon>
        <taxon>Tanacetum</taxon>
    </lineage>
</organism>
<evidence type="ECO:0000313" key="6">
    <source>
        <dbReference type="EMBL" id="GEZ98852.1"/>
    </source>
</evidence>
<dbReference type="SUPFAM" id="SSF52540">
    <property type="entry name" value="P-loop containing nucleoside triphosphate hydrolases"/>
    <property type="match status" value="1"/>
</dbReference>
<evidence type="ECO:0000256" key="1">
    <source>
        <dbReference type="ARBA" id="ARBA00022741"/>
    </source>
</evidence>
<dbReference type="GO" id="GO:0005524">
    <property type="term" value="F:ATP binding"/>
    <property type="evidence" value="ECO:0007669"/>
    <property type="project" value="UniProtKB-KW"/>
</dbReference>
<proteinExistence type="inferred from homology"/>
<name>A0A699IZC8_TANCI</name>
<dbReference type="InterPro" id="IPR019821">
    <property type="entry name" value="Kinesin_motor_CS"/>
</dbReference>
<accession>A0A699IZC8</accession>
<dbReference type="PRINTS" id="PR00380">
    <property type="entry name" value="KINESINHEAVY"/>
</dbReference>
<dbReference type="PROSITE" id="PS50067">
    <property type="entry name" value="KINESIN_MOTOR_2"/>
    <property type="match status" value="1"/>
</dbReference>
<dbReference type="InterPro" id="IPR001752">
    <property type="entry name" value="Kinesin_motor_dom"/>
</dbReference>
<dbReference type="PROSITE" id="PS00411">
    <property type="entry name" value="KINESIN_MOTOR_1"/>
    <property type="match status" value="1"/>
</dbReference>
<dbReference type="GO" id="GO:0007018">
    <property type="term" value="P:microtubule-based movement"/>
    <property type="evidence" value="ECO:0007669"/>
    <property type="project" value="InterPro"/>
</dbReference>
<dbReference type="GO" id="GO:0003777">
    <property type="term" value="F:microtubule motor activity"/>
    <property type="evidence" value="ECO:0007669"/>
    <property type="project" value="InterPro"/>
</dbReference>
<evidence type="ECO:0000259" key="5">
    <source>
        <dbReference type="PROSITE" id="PS50067"/>
    </source>
</evidence>
<dbReference type="InterPro" id="IPR036961">
    <property type="entry name" value="Kinesin_motor_dom_sf"/>
</dbReference>
<comment type="caution">
    <text evidence="6">The sequence shown here is derived from an EMBL/GenBank/DDBJ whole genome shotgun (WGS) entry which is preliminary data.</text>
</comment>
<dbReference type="GO" id="GO:0008017">
    <property type="term" value="F:microtubule binding"/>
    <property type="evidence" value="ECO:0007669"/>
    <property type="project" value="InterPro"/>
</dbReference>
<feature type="domain" description="Kinesin motor" evidence="5">
    <location>
        <begin position="1"/>
        <end position="136"/>
    </location>
</feature>
<dbReference type="SMART" id="SM00129">
    <property type="entry name" value="KISc"/>
    <property type="match status" value="1"/>
</dbReference>
<dbReference type="EMBL" id="BKCJ010352028">
    <property type="protein sequence ID" value="GEZ98852.1"/>
    <property type="molecule type" value="Genomic_DNA"/>
</dbReference>
<evidence type="ECO:0000256" key="2">
    <source>
        <dbReference type="ARBA" id="ARBA00022840"/>
    </source>
</evidence>
<sequence>VMKKMTNSSGSNGSGNCLLRVTVLGENLVNGKRTVSRIWLVDLAGSERAGKTGADAMRLKEASCINLSLSTLGEVIFALATKKSYIPYRRSKLTRVLQSSLGGDCKTLMFVQISPSLADLGETLSSLRFARRARGVELGPARKETGGKQRVENG</sequence>